<keyword evidence="3" id="KW-1185">Reference proteome</keyword>
<reference evidence="2" key="1">
    <citation type="submission" date="2020-08" db="EMBL/GenBank/DDBJ databases">
        <title>Multicomponent nature underlies the extraordinary mechanical properties of spider dragline silk.</title>
        <authorList>
            <person name="Kono N."/>
            <person name="Nakamura H."/>
            <person name="Mori M."/>
            <person name="Yoshida Y."/>
            <person name="Ohtoshi R."/>
            <person name="Malay A.D."/>
            <person name="Moran D.A.P."/>
            <person name="Tomita M."/>
            <person name="Numata K."/>
            <person name="Arakawa K."/>
        </authorList>
    </citation>
    <scope>NUCLEOTIDE SEQUENCE</scope>
</reference>
<feature type="compositionally biased region" description="Polar residues" evidence="1">
    <location>
        <begin position="90"/>
        <end position="101"/>
    </location>
</feature>
<comment type="caution">
    <text evidence="2">The sequence shown here is derived from an EMBL/GenBank/DDBJ whole genome shotgun (WGS) entry which is preliminary data.</text>
</comment>
<sequence length="101" mass="11014">MSDQLSAVVYGLACYSALSKLDTVLHASLRICSSSFVYRKCRVICKILSTTNGLEAKETVAELLSYTRAFGNGPRNFEPWSSDVDDTLAGTPSPNYHTTTT</sequence>
<protein>
    <submittedName>
        <fullName evidence="2">Uncharacterized protein</fullName>
    </submittedName>
</protein>
<evidence type="ECO:0000313" key="2">
    <source>
        <dbReference type="EMBL" id="GFY34134.1"/>
    </source>
</evidence>
<dbReference type="AlphaFoldDB" id="A0A8X6WFV7"/>
<evidence type="ECO:0000313" key="3">
    <source>
        <dbReference type="Proteomes" id="UP000887159"/>
    </source>
</evidence>
<accession>A0A8X6WFV7</accession>
<organism evidence="2 3">
    <name type="scientific">Trichonephila clavipes</name>
    <name type="common">Golden silk orbweaver</name>
    <name type="synonym">Nephila clavipes</name>
    <dbReference type="NCBI Taxonomy" id="2585209"/>
    <lineage>
        <taxon>Eukaryota</taxon>
        <taxon>Metazoa</taxon>
        <taxon>Ecdysozoa</taxon>
        <taxon>Arthropoda</taxon>
        <taxon>Chelicerata</taxon>
        <taxon>Arachnida</taxon>
        <taxon>Araneae</taxon>
        <taxon>Araneomorphae</taxon>
        <taxon>Entelegynae</taxon>
        <taxon>Araneoidea</taxon>
        <taxon>Nephilidae</taxon>
        <taxon>Trichonephila</taxon>
    </lineage>
</organism>
<evidence type="ECO:0000256" key="1">
    <source>
        <dbReference type="SAM" id="MobiDB-lite"/>
    </source>
</evidence>
<proteinExistence type="predicted"/>
<dbReference type="Proteomes" id="UP000887159">
    <property type="component" value="Unassembled WGS sequence"/>
</dbReference>
<gene>
    <name evidence="2" type="ORF">TNCV_2504371</name>
</gene>
<dbReference type="EMBL" id="BMAU01021422">
    <property type="protein sequence ID" value="GFY34134.1"/>
    <property type="molecule type" value="Genomic_DNA"/>
</dbReference>
<feature type="region of interest" description="Disordered" evidence="1">
    <location>
        <begin position="76"/>
        <end position="101"/>
    </location>
</feature>
<name>A0A8X6WFV7_TRICX</name>